<gene>
    <name evidence="1" type="ORF">M0L20_28025</name>
</gene>
<organism evidence="1 2">
    <name type="scientific">Spirosoma liriopis</name>
    <dbReference type="NCBI Taxonomy" id="2937440"/>
    <lineage>
        <taxon>Bacteria</taxon>
        <taxon>Pseudomonadati</taxon>
        <taxon>Bacteroidota</taxon>
        <taxon>Cytophagia</taxon>
        <taxon>Cytophagales</taxon>
        <taxon>Cytophagaceae</taxon>
        <taxon>Spirosoma</taxon>
    </lineage>
</organism>
<evidence type="ECO:0000313" key="1">
    <source>
        <dbReference type="EMBL" id="MCK8495746.1"/>
    </source>
</evidence>
<dbReference type="Proteomes" id="UP001202180">
    <property type="component" value="Unassembled WGS sequence"/>
</dbReference>
<name>A0ABT0HU91_9BACT</name>
<protein>
    <submittedName>
        <fullName evidence="1">Uncharacterized protein</fullName>
    </submittedName>
</protein>
<reference evidence="1 2" key="1">
    <citation type="submission" date="2022-04" db="EMBL/GenBank/DDBJ databases">
        <title>Spirosoma sp. strain RP8 genome sequencing and assembly.</title>
        <authorList>
            <person name="Jung Y."/>
        </authorList>
    </citation>
    <scope>NUCLEOTIDE SEQUENCE [LARGE SCALE GENOMIC DNA]</scope>
    <source>
        <strain evidence="1 2">RP8</strain>
    </source>
</reference>
<keyword evidence="2" id="KW-1185">Reference proteome</keyword>
<sequence length="116" mass="13590">MDRTDEPLFSSLYGQVTYCRYSDEFRVNFGEMQIWLSQEYLRQFARRVSQFVTVHESLHQFPLSHQFDICSPGCDGEIYRFYPDEILDLDTLLSGSLVAVDLYSFFDTNDFLVASV</sequence>
<evidence type="ECO:0000313" key="2">
    <source>
        <dbReference type="Proteomes" id="UP001202180"/>
    </source>
</evidence>
<proteinExistence type="predicted"/>
<accession>A0ABT0HU91</accession>
<dbReference type="EMBL" id="JALPRF010000011">
    <property type="protein sequence ID" value="MCK8495746.1"/>
    <property type="molecule type" value="Genomic_DNA"/>
</dbReference>
<dbReference type="RefSeq" id="WP_232563997.1">
    <property type="nucleotide sequence ID" value="NZ_JALPRF010000011.1"/>
</dbReference>
<comment type="caution">
    <text evidence="1">The sequence shown here is derived from an EMBL/GenBank/DDBJ whole genome shotgun (WGS) entry which is preliminary data.</text>
</comment>